<organism evidence="1 2">
    <name type="scientific">Arenibacter palladensis</name>
    <dbReference type="NCBI Taxonomy" id="237373"/>
    <lineage>
        <taxon>Bacteria</taxon>
        <taxon>Pseudomonadati</taxon>
        <taxon>Bacteroidota</taxon>
        <taxon>Flavobacteriia</taxon>
        <taxon>Flavobacteriales</taxon>
        <taxon>Flavobacteriaceae</taxon>
        <taxon>Arenibacter</taxon>
    </lineage>
</organism>
<evidence type="ECO:0000313" key="2">
    <source>
        <dbReference type="Proteomes" id="UP000184406"/>
    </source>
</evidence>
<evidence type="ECO:0000313" key="1">
    <source>
        <dbReference type="EMBL" id="SHG13128.1"/>
    </source>
</evidence>
<accession>A0A1M5HB82</accession>
<dbReference type="Proteomes" id="UP000184406">
    <property type="component" value="Unassembled WGS sequence"/>
</dbReference>
<keyword evidence="2" id="KW-1185">Reference proteome</keyword>
<gene>
    <name evidence="1" type="ORF">SAMN03080594_11367</name>
</gene>
<dbReference type="AlphaFoldDB" id="A0A1M5HB82"/>
<reference evidence="2" key="1">
    <citation type="submission" date="2016-11" db="EMBL/GenBank/DDBJ databases">
        <authorList>
            <person name="Varghese N."/>
            <person name="Submissions S."/>
        </authorList>
    </citation>
    <scope>NUCLEOTIDE SEQUENCE [LARGE SCALE GENOMIC DNA]</scope>
    <source>
        <strain evidence="2">DSM 17539</strain>
    </source>
</reference>
<evidence type="ECO:0008006" key="3">
    <source>
        <dbReference type="Google" id="ProtNLM"/>
    </source>
</evidence>
<dbReference type="EMBL" id="FQUX01000013">
    <property type="protein sequence ID" value="SHG13128.1"/>
    <property type="molecule type" value="Genomic_DNA"/>
</dbReference>
<proteinExistence type="predicted"/>
<name>A0A1M5HB82_9FLAO</name>
<sequence length="459" mass="52627">MFALCLMAMGHFENFNPISKLKHQFSIIFGKMHIRYWYMQKCFFSLFFILFFIMEVSASSILIPMDADSQKNHLKAYGITYWVLTKQQKVQWLLNYRGGSFLLPDGENIRKECQIRGVSFEIVSDSQTQVILEEIASPSQNQEAVILEKAPKIAVYSPKDNSPWDDAVTMVLTYAEIPYDQIYDEEVLEDKLVLYDWLHLHHEDFTGQYGKFYGAYRAAPWYIEGKQQAEALALKLGFNKVSEEKRAVALKIRNYVIGGGFMFAMCSATDSFDIALAADEVDICEPMFDGDPSDANYQAKLDYGKTFAFTNFILERNPLQYEFSSIDMTNKRDNVPRNSDYFSLMDFSAKWDPVPTMLCQNHTALVKGFMGQTTAFAREEIKPTVLVLGENKINGEARYIHGIKGKGFFTFYGGHDPEDYQHRVGDPKTELELHPTSPGYRLILNNVLFPAAQKKKQKT</sequence>
<protein>
    <recommendedName>
        <fullName evidence="3">Asparagine synthetase B</fullName>
    </recommendedName>
</protein>